<evidence type="ECO:0000256" key="1">
    <source>
        <dbReference type="SAM" id="MobiDB-lite"/>
    </source>
</evidence>
<dbReference type="Pfam" id="PF04977">
    <property type="entry name" value="DivIC"/>
    <property type="match status" value="1"/>
</dbReference>
<evidence type="ECO:0000313" key="4">
    <source>
        <dbReference type="Proteomes" id="UP000275256"/>
    </source>
</evidence>
<protein>
    <submittedName>
        <fullName evidence="3">Septum formation initiator family protein</fullName>
    </submittedName>
</protein>
<sequence length="209" mass="22470">MGRPASKKKSTGPGRGSPRTRTAARPGERASRDVTSRSVAIDDVDAAQPPEPTPGMRGGRALGVTWRLIILGVVVAAIAVTLAQSLRVYFAQRQEIAQYRSEIQDKRDDIAELEDQIARWKDPDFVRAEARSRLGWVMPGEVGYRVIGADGEPIGGDSAVLAPDEPTGLWWERVWGSVVVADQPVEEEAPATPVPDPSTVPSPTPSPTS</sequence>
<dbReference type="RefSeq" id="WP_121900738.1">
    <property type="nucleotide sequence ID" value="NZ_REFW01000001.1"/>
</dbReference>
<dbReference type="AlphaFoldDB" id="A0A3M0GD05"/>
<feature type="compositionally biased region" description="Pro residues" evidence="1">
    <location>
        <begin position="192"/>
        <end position="209"/>
    </location>
</feature>
<feature type="region of interest" description="Disordered" evidence="1">
    <location>
        <begin position="182"/>
        <end position="209"/>
    </location>
</feature>
<keyword evidence="2" id="KW-0472">Membrane</keyword>
<dbReference type="InterPro" id="IPR007060">
    <property type="entry name" value="FtsL/DivIC"/>
</dbReference>
<feature type="transmembrane region" description="Helical" evidence="2">
    <location>
        <begin position="64"/>
        <end position="83"/>
    </location>
</feature>
<comment type="caution">
    <text evidence="3">The sequence shown here is derived from an EMBL/GenBank/DDBJ whole genome shotgun (WGS) entry which is preliminary data.</text>
</comment>
<organism evidence="3 4">
    <name type="scientific">Tessaracoccus antarcticus</name>
    <dbReference type="NCBI Taxonomy" id="2479848"/>
    <lineage>
        <taxon>Bacteria</taxon>
        <taxon>Bacillati</taxon>
        <taxon>Actinomycetota</taxon>
        <taxon>Actinomycetes</taxon>
        <taxon>Propionibacteriales</taxon>
        <taxon>Propionibacteriaceae</taxon>
        <taxon>Tessaracoccus</taxon>
    </lineage>
</organism>
<keyword evidence="2" id="KW-1133">Transmembrane helix</keyword>
<reference evidence="3 4" key="1">
    <citation type="submission" date="2018-10" db="EMBL/GenBank/DDBJ databases">
        <title>Tessaracoccus antarcticuss sp. nov., isolated from sediment.</title>
        <authorList>
            <person name="Zhou L.Y."/>
            <person name="Du Z.J."/>
        </authorList>
    </citation>
    <scope>NUCLEOTIDE SEQUENCE [LARGE SCALE GENOMIC DNA]</scope>
    <source>
        <strain evidence="3 4">JDX10</strain>
    </source>
</reference>
<gene>
    <name evidence="3" type="ORF">EAX62_06380</name>
</gene>
<feature type="region of interest" description="Disordered" evidence="1">
    <location>
        <begin position="1"/>
        <end position="58"/>
    </location>
</feature>
<dbReference type="Proteomes" id="UP000275256">
    <property type="component" value="Unassembled WGS sequence"/>
</dbReference>
<keyword evidence="2" id="KW-0812">Transmembrane</keyword>
<keyword evidence="4" id="KW-1185">Reference proteome</keyword>
<dbReference type="EMBL" id="REFW01000001">
    <property type="protein sequence ID" value="RMB62188.1"/>
    <property type="molecule type" value="Genomic_DNA"/>
</dbReference>
<dbReference type="OrthoDB" id="5187715at2"/>
<evidence type="ECO:0000256" key="2">
    <source>
        <dbReference type="SAM" id="Phobius"/>
    </source>
</evidence>
<evidence type="ECO:0000313" key="3">
    <source>
        <dbReference type="EMBL" id="RMB62188.1"/>
    </source>
</evidence>
<proteinExistence type="predicted"/>
<accession>A0A3M0GD05</accession>
<feature type="compositionally biased region" description="Basic and acidic residues" evidence="1">
    <location>
        <begin position="26"/>
        <end position="35"/>
    </location>
</feature>
<name>A0A3M0GD05_9ACTN</name>
<feature type="compositionally biased region" description="Basic residues" evidence="1">
    <location>
        <begin position="1"/>
        <end position="10"/>
    </location>
</feature>